<evidence type="ECO:0000313" key="1">
    <source>
        <dbReference type="EMBL" id="KRZ07693.1"/>
    </source>
</evidence>
<proteinExistence type="predicted"/>
<organism evidence="1 2">
    <name type="scientific">Trichinella zimbabwensis</name>
    <dbReference type="NCBI Taxonomy" id="268475"/>
    <lineage>
        <taxon>Eukaryota</taxon>
        <taxon>Metazoa</taxon>
        <taxon>Ecdysozoa</taxon>
        <taxon>Nematoda</taxon>
        <taxon>Enoplea</taxon>
        <taxon>Dorylaimia</taxon>
        <taxon>Trichinellida</taxon>
        <taxon>Trichinellidae</taxon>
        <taxon>Trichinella</taxon>
    </lineage>
</organism>
<dbReference type="AlphaFoldDB" id="A0A0V1HAW6"/>
<accession>A0A0V1HAW6</accession>
<evidence type="ECO:0000313" key="2">
    <source>
        <dbReference type="Proteomes" id="UP000055024"/>
    </source>
</evidence>
<comment type="caution">
    <text evidence="1">The sequence shown here is derived from an EMBL/GenBank/DDBJ whole genome shotgun (WGS) entry which is preliminary data.</text>
</comment>
<sequence length="107" mass="12463">MENTLKLFIVDESCDSIVIETLTSECTSALYKQFQQTEHCNQHSSSPLQIDSLEIKHSKREDTVSGSVKKKFFSNKLFNNHWQYIMTKYNSESCDSIVLVKLKFLNY</sequence>
<dbReference type="Proteomes" id="UP000055024">
    <property type="component" value="Unassembled WGS sequence"/>
</dbReference>
<protein>
    <submittedName>
        <fullName evidence="1">Uncharacterized protein</fullName>
    </submittedName>
</protein>
<gene>
    <name evidence="1" type="ORF">T11_11560</name>
</gene>
<name>A0A0V1HAW6_9BILA</name>
<keyword evidence="2" id="KW-1185">Reference proteome</keyword>
<dbReference type="EMBL" id="JYDP01000098">
    <property type="protein sequence ID" value="KRZ07693.1"/>
    <property type="molecule type" value="Genomic_DNA"/>
</dbReference>
<reference evidence="1 2" key="1">
    <citation type="submission" date="2015-01" db="EMBL/GenBank/DDBJ databases">
        <title>Evolution of Trichinella species and genotypes.</title>
        <authorList>
            <person name="Korhonen P.K."/>
            <person name="Edoardo P."/>
            <person name="Giuseppe L.R."/>
            <person name="Gasser R.B."/>
        </authorList>
    </citation>
    <scope>NUCLEOTIDE SEQUENCE [LARGE SCALE GENOMIC DNA]</scope>
    <source>
        <strain evidence="1">ISS1029</strain>
    </source>
</reference>